<dbReference type="GeneID" id="57960147"/>
<organism evidence="1 2">
    <name type="scientific">[Clostridium] clostridioforme 90A8</name>
    <dbReference type="NCBI Taxonomy" id="999408"/>
    <lineage>
        <taxon>Bacteria</taxon>
        <taxon>Bacillati</taxon>
        <taxon>Bacillota</taxon>
        <taxon>Clostridia</taxon>
        <taxon>Lachnospirales</taxon>
        <taxon>Lachnospiraceae</taxon>
        <taxon>Enterocloster</taxon>
    </lineage>
</organism>
<dbReference type="Proteomes" id="UP000013085">
    <property type="component" value="Unassembled WGS sequence"/>
</dbReference>
<gene>
    <name evidence="1" type="ORF">HMPREF1090_02087</name>
</gene>
<dbReference type="RefSeq" id="WP_002583304.1">
    <property type="nucleotide sequence ID" value="NZ_KB851019.1"/>
</dbReference>
<dbReference type="HOGENOM" id="CLU_204443_0_0_9"/>
<name>A0A0E2HCH9_9FIRM</name>
<dbReference type="EMBL" id="AGYR01000019">
    <property type="protein sequence ID" value="ENZ16646.1"/>
    <property type="molecule type" value="Genomic_DNA"/>
</dbReference>
<sequence>MTHLELVAEIGSGPMEIVKLYLKGLLSFGELENILGRDKASLVHTFAADSGAGKIGELLLSGLKGYMV</sequence>
<comment type="caution">
    <text evidence="1">The sequence shown here is derived from an EMBL/GenBank/DDBJ whole genome shotgun (WGS) entry which is preliminary data.</text>
</comment>
<protein>
    <submittedName>
        <fullName evidence="1">Uncharacterized protein</fullName>
    </submittedName>
</protein>
<evidence type="ECO:0000313" key="1">
    <source>
        <dbReference type="EMBL" id="ENZ16646.1"/>
    </source>
</evidence>
<accession>A0A0E2HCH9</accession>
<proteinExistence type="predicted"/>
<dbReference type="PATRIC" id="fig|999408.3.peg.2236"/>
<evidence type="ECO:0000313" key="2">
    <source>
        <dbReference type="Proteomes" id="UP000013085"/>
    </source>
</evidence>
<dbReference type="AlphaFoldDB" id="A0A0E2HCH9"/>
<reference evidence="1 2" key="1">
    <citation type="submission" date="2013-01" db="EMBL/GenBank/DDBJ databases">
        <title>The Genome Sequence of Clostridium clostridioforme 90A8.</title>
        <authorList>
            <consortium name="The Broad Institute Genome Sequencing Platform"/>
            <person name="Earl A."/>
            <person name="Ward D."/>
            <person name="Feldgarden M."/>
            <person name="Gevers D."/>
            <person name="Courvalin P."/>
            <person name="Lambert T."/>
            <person name="Walker B."/>
            <person name="Young S.K."/>
            <person name="Zeng Q."/>
            <person name="Gargeya S."/>
            <person name="Fitzgerald M."/>
            <person name="Haas B."/>
            <person name="Abouelleil A."/>
            <person name="Alvarado L."/>
            <person name="Arachchi H.M."/>
            <person name="Berlin A.M."/>
            <person name="Chapman S.B."/>
            <person name="Dewar J."/>
            <person name="Goldberg J."/>
            <person name="Griggs A."/>
            <person name="Gujja S."/>
            <person name="Hansen M."/>
            <person name="Howarth C."/>
            <person name="Imamovic A."/>
            <person name="Larimer J."/>
            <person name="McCowan C."/>
            <person name="Murphy C."/>
            <person name="Neiman D."/>
            <person name="Pearson M."/>
            <person name="Priest M."/>
            <person name="Roberts A."/>
            <person name="Saif S."/>
            <person name="Shea T."/>
            <person name="Sisk P."/>
            <person name="Sykes S."/>
            <person name="Wortman J."/>
            <person name="Nusbaum C."/>
            <person name="Birren B."/>
        </authorList>
    </citation>
    <scope>NUCLEOTIDE SEQUENCE [LARGE SCALE GENOMIC DNA]</scope>
    <source>
        <strain evidence="1 2">90A8</strain>
    </source>
</reference>